<dbReference type="Proteomes" id="UP000694388">
    <property type="component" value="Unplaced"/>
</dbReference>
<dbReference type="AlphaFoldDB" id="A0A8C4Q4U4"/>
<evidence type="ECO:0000256" key="4">
    <source>
        <dbReference type="ARBA" id="ARBA00029737"/>
    </source>
</evidence>
<dbReference type="GO" id="GO:0000151">
    <property type="term" value="C:ubiquitin ligase complex"/>
    <property type="evidence" value="ECO:0007669"/>
    <property type="project" value="TreeGrafter"/>
</dbReference>
<comment type="subunit">
    <text evidence="8">Interacts with UBE2C/UbcH10 (E2 ubiquitin-conjugating enzyme). In vitro, interacts with cyclin-B.</text>
</comment>
<dbReference type="GO" id="GO:0031624">
    <property type="term" value="F:ubiquitin conjugating enzyme binding"/>
    <property type="evidence" value="ECO:0007669"/>
    <property type="project" value="TreeGrafter"/>
</dbReference>
<comment type="catalytic activity">
    <reaction evidence="1">
        <text>S-ubiquitinyl-[E2 ubiquitin-conjugating enzyme]-L-cysteine + [acceptor protein]-L-lysine = [E2 ubiquitin-conjugating enzyme]-L-cysteine + N(6)-ubiquitinyl-[acceptor protein]-L-lysine.</text>
        <dbReference type="EC" id="2.3.2.26"/>
    </reaction>
</comment>
<evidence type="ECO:0000256" key="7">
    <source>
        <dbReference type="ARBA" id="ARBA00053831"/>
    </source>
</evidence>
<reference evidence="9" key="1">
    <citation type="submission" date="2025-08" db="UniProtKB">
        <authorList>
            <consortium name="Ensembl"/>
        </authorList>
    </citation>
    <scope>IDENTIFICATION</scope>
</reference>
<evidence type="ECO:0000256" key="3">
    <source>
        <dbReference type="ARBA" id="ARBA00013646"/>
    </source>
</evidence>
<sequence length="193" mass="20991">MRLQPVDSAFPVPCKRSLVSQLRNLKSFQICCLCCGMELLKPNSQVLRVLSLPSENWRAAVGSWHCNCHGNGLSAEQIPGILRPRVGDYLLGDTQLLLNGQHIARAIVSRATAGKEMGISAEVGKDAEQGSCDDGNEMICPSCGSWLGKMEAPGELAFSFYLSPPLPIPCTLLWDIGVTLYNYSSAHFDPRVV</sequence>
<protein>
    <recommendedName>
        <fullName evidence="3">E3 ubiquitin-protein ligase E3D</fullName>
        <ecNumber evidence="2">2.3.2.26</ecNumber>
    </recommendedName>
    <alternativeName>
        <fullName evidence="6">HECT-type E3 ubiquitin transferase E3D</fullName>
    </alternativeName>
    <alternativeName>
        <fullName evidence="5">UbcH10-binding protein with a HECT-like domain</fullName>
    </alternativeName>
    <alternativeName>
        <fullName evidence="4">Ubiquitin-conjugating enzyme E2C-binding protein</fullName>
    </alternativeName>
</protein>
<evidence type="ECO:0000256" key="2">
    <source>
        <dbReference type="ARBA" id="ARBA00012485"/>
    </source>
</evidence>
<evidence type="ECO:0000256" key="1">
    <source>
        <dbReference type="ARBA" id="ARBA00000885"/>
    </source>
</evidence>
<comment type="function">
    <text evidence="7">E3 ubiquitin-protein ligase which accepts ubiquitin from specific E2 ubiquitin-conjugating enzymes, and transfers it to substrates, generally promoting their degradation by the proteasome. Independently of its E3 ubiquitin-protein ligase activity, acts as an inhibitor of CPSF3 endonuclease activity by blocking CPSF3 active site.</text>
</comment>
<dbReference type="Ensembl" id="ENSEBUT00000010573.1">
    <property type="protein sequence ID" value="ENSEBUP00000010036.1"/>
    <property type="gene ID" value="ENSEBUG00000006446.1"/>
</dbReference>
<dbReference type="Pfam" id="PF09814">
    <property type="entry name" value="HECT_2"/>
    <property type="match status" value="1"/>
</dbReference>
<evidence type="ECO:0000313" key="10">
    <source>
        <dbReference type="Proteomes" id="UP000694388"/>
    </source>
</evidence>
<accession>A0A8C4Q4U4</accession>
<dbReference type="InterPro" id="IPR019193">
    <property type="entry name" value="UBQ-conj_enz_E2-bd_prot"/>
</dbReference>
<dbReference type="GO" id="GO:0005829">
    <property type="term" value="C:cytosol"/>
    <property type="evidence" value="ECO:0007669"/>
    <property type="project" value="TreeGrafter"/>
</dbReference>
<evidence type="ECO:0000256" key="5">
    <source>
        <dbReference type="ARBA" id="ARBA00032234"/>
    </source>
</evidence>
<dbReference type="GO" id="GO:0005634">
    <property type="term" value="C:nucleus"/>
    <property type="evidence" value="ECO:0007669"/>
    <property type="project" value="TreeGrafter"/>
</dbReference>
<dbReference type="GO" id="GO:0043161">
    <property type="term" value="P:proteasome-mediated ubiquitin-dependent protein catabolic process"/>
    <property type="evidence" value="ECO:0007669"/>
    <property type="project" value="TreeGrafter"/>
</dbReference>
<dbReference type="PANTHER" id="PTHR31531">
    <property type="entry name" value="E3 UBIQUITIN-PROTEIN LIGASE E3D FAMILY MEMBER"/>
    <property type="match status" value="1"/>
</dbReference>
<evidence type="ECO:0000313" key="9">
    <source>
        <dbReference type="Ensembl" id="ENSEBUP00000010036.1"/>
    </source>
</evidence>
<reference evidence="9" key="2">
    <citation type="submission" date="2025-09" db="UniProtKB">
        <authorList>
            <consortium name="Ensembl"/>
        </authorList>
    </citation>
    <scope>IDENTIFICATION</scope>
</reference>
<dbReference type="GO" id="GO:0061630">
    <property type="term" value="F:ubiquitin protein ligase activity"/>
    <property type="evidence" value="ECO:0007669"/>
    <property type="project" value="UniProtKB-EC"/>
</dbReference>
<name>A0A8C4Q4U4_EPTBU</name>
<evidence type="ECO:0000256" key="6">
    <source>
        <dbReference type="ARBA" id="ARBA00032298"/>
    </source>
</evidence>
<organism evidence="9 10">
    <name type="scientific">Eptatretus burgeri</name>
    <name type="common">Inshore hagfish</name>
    <dbReference type="NCBI Taxonomy" id="7764"/>
    <lineage>
        <taxon>Eukaryota</taxon>
        <taxon>Metazoa</taxon>
        <taxon>Chordata</taxon>
        <taxon>Craniata</taxon>
        <taxon>Vertebrata</taxon>
        <taxon>Cyclostomata</taxon>
        <taxon>Myxini</taxon>
        <taxon>Myxiniformes</taxon>
        <taxon>Myxinidae</taxon>
        <taxon>Eptatretinae</taxon>
        <taxon>Eptatretus</taxon>
    </lineage>
</organism>
<dbReference type="GO" id="GO:0000209">
    <property type="term" value="P:protein polyubiquitination"/>
    <property type="evidence" value="ECO:0007669"/>
    <property type="project" value="TreeGrafter"/>
</dbReference>
<dbReference type="EC" id="2.3.2.26" evidence="2"/>
<dbReference type="GO" id="GO:0051865">
    <property type="term" value="P:protein autoubiquitination"/>
    <property type="evidence" value="ECO:0007669"/>
    <property type="project" value="TreeGrafter"/>
</dbReference>
<proteinExistence type="predicted"/>
<dbReference type="PANTHER" id="PTHR31531:SF2">
    <property type="entry name" value="E3 UBIQUITIN-PROTEIN LIGASE E3D"/>
    <property type="match status" value="1"/>
</dbReference>
<dbReference type="GO" id="GO:0006513">
    <property type="term" value="P:protein monoubiquitination"/>
    <property type="evidence" value="ECO:0007669"/>
    <property type="project" value="TreeGrafter"/>
</dbReference>
<keyword evidence="10" id="KW-1185">Reference proteome</keyword>
<evidence type="ECO:0000256" key="8">
    <source>
        <dbReference type="ARBA" id="ARBA00064185"/>
    </source>
</evidence>
<dbReference type="GO" id="GO:0030332">
    <property type="term" value="F:cyclin binding"/>
    <property type="evidence" value="ECO:0007669"/>
    <property type="project" value="TreeGrafter"/>
</dbReference>